<protein>
    <submittedName>
        <fullName evidence="1">Uncharacterized protein</fullName>
    </submittedName>
</protein>
<reference evidence="1 2" key="1">
    <citation type="journal article" date="2020" name="Genomics">
        <title>Complete, high-quality genomes from long-read metagenomic sequencing of two wolf lichen thalli reveals enigmatic genome architecture.</title>
        <authorList>
            <person name="McKenzie S.K."/>
            <person name="Walston R.F."/>
            <person name="Allen J.L."/>
        </authorList>
    </citation>
    <scope>NUCLEOTIDE SEQUENCE [LARGE SCALE GENOMIC DNA]</scope>
    <source>
        <strain evidence="1">WasteWater2</strain>
    </source>
</reference>
<comment type="caution">
    <text evidence="1">The sequence shown here is derived from an EMBL/GenBank/DDBJ whole genome shotgun (WGS) entry which is preliminary data.</text>
</comment>
<accession>A0A8H6L1Z1</accession>
<evidence type="ECO:0000313" key="2">
    <source>
        <dbReference type="Proteomes" id="UP000578531"/>
    </source>
</evidence>
<organism evidence="1 2">
    <name type="scientific">Letharia columbiana</name>
    <dbReference type="NCBI Taxonomy" id="112416"/>
    <lineage>
        <taxon>Eukaryota</taxon>
        <taxon>Fungi</taxon>
        <taxon>Dikarya</taxon>
        <taxon>Ascomycota</taxon>
        <taxon>Pezizomycotina</taxon>
        <taxon>Lecanoromycetes</taxon>
        <taxon>OSLEUM clade</taxon>
        <taxon>Lecanoromycetidae</taxon>
        <taxon>Lecanorales</taxon>
        <taxon>Lecanorineae</taxon>
        <taxon>Parmeliaceae</taxon>
        <taxon>Letharia</taxon>
    </lineage>
</organism>
<dbReference type="AlphaFoldDB" id="A0A8H6L1Z1"/>
<gene>
    <name evidence="1" type="ORF">HO173_009205</name>
</gene>
<proteinExistence type="predicted"/>
<dbReference type="EMBL" id="JACCJC010000047">
    <property type="protein sequence ID" value="KAF6232537.1"/>
    <property type="molecule type" value="Genomic_DNA"/>
</dbReference>
<dbReference type="Proteomes" id="UP000578531">
    <property type="component" value="Unassembled WGS sequence"/>
</dbReference>
<sequence length="73" mass="8092">MKAGRDWVKAGVTSLPGQPQQWPLPYEDGRASAPGIWKGSRWVDEADDRSSYQVTDLARGLALKVIVTETKHL</sequence>
<evidence type="ECO:0000313" key="1">
    <source>
        <dbReference type="EMBL" id="KAF6232537.1"/>
    </source>
</evidence>
<dbReference type="GeneID" id="59290857"/>
<dbReference type="RefSeq" id="XP_037161963.1">
    <property type="nucleotide sequence ID" value="XM_037311096.1"/>
</dbReference>
<name>A0A8H6L1Z1_9LECA</name>
<keyword evidence="2" id="KW-1185">Reference proteome</keyword>